<accession>A0AAE0X2S3</accession>
<gene>
    <name evidence="1" type="ORF">B0T22DRAFT_467902</name>
</gene>
<dbReference type="AlphaFoldDB" id="A0AAE0X2S3"/>
<reference evidence="1" key="2">
    <citation type="submission" date="2023-06" db="EMBL/GenBank/DDBJ databases">
        <authorList>
            <consortium name="Lawrence Berkeley National Laboratory"/>
            <person name="Haridas S."/>
            <person name="Hensen N."/>
            <person name="Bonometti L."/>
            <person name="Westerberg I."/>
            <person name="Brannstrom I.O."/>
            <person name="Guillou S."/>
            <person name="Cros-Aarteil S."/>
            <person name="Calhoun S."/>
            <person name="Kuo A."/>
            <person name="Mondo S."/>
            <person name="Pangilinan J."/>
            <person name="Riley R."/>
            <person name="Labutti K."/>
            <person name="Andreopoulos B."/>
            <person name="Lipzen A."/>
            <person name="Chen C."/>
            <person name="Yanf M."/>
            <person name="Daum C."/>
            <person name="Ng V."/>
            <person name="Clum A."/>
            <person name="Steindorff A."/>
            <person name="Ohm R."/>
            <person name="Martin F."/>
            <person name="Silar P."/>
            <person name="Natvig D."/>
            <person name="Lalanne C."/>
            <person name="Gautier V."/>
            <person name="Ament-Velasquez S.L."/>
            <person name="Kruys A."/>
            <person name="Hutchinson M.I."/>
            <person name="Powell A.J."/>
            <person name="Barry K."/>
            <person name="Miller A.N."/>
            <person name="Grigoriev I.V."/>
            <person name="Debuchy R."/>
            <person name="Gladieux P."/>
            <person name="Thoren M.H."/>
            <person name="Johannesson H."/>
        </authorList>
    </citation>
    <scope>NUCLEOTIDE SEQUENCE</scope>
    <source>
        <strain evidence="1">CBS 314.62</strain>
    </source>
</reference>
<dbReference type="EMBL" id="JAULSO010000004">
    <property type="protein sequence ID" value="KAK3683432.1"/>
    <property type="molecule type" value="Genomic_DNA"/>
</dbReference>
<comment type="caution">
    <text evidence="1">The sequence shown here is derived from an EMBL/GenBank/DDBJ whole genome shotgun (WGS) entry which is preliminary data.</text>
</comment>
<keyword evidence="2" id="KW-1185">Reference proteome</keyword>
<sequence>MRFTETLDCGLAVALWFSTIDSIDARLPRHLVCSGCVKRQASGTLQKVAIGNLHTGGFWYMVITTSVQQMKRRKSLREH</sequence>
<dbReference type="Proteomes" id="UP001270362">
    <property type="component" value="Unassembled WGS sequence"/>
</dbReference>
<organism evidence="1 2">
    <name type="scientific">Podospora appendiculata</name>
    <dbReference type="NCBI Taxonomy" id="314037"/>
    <lineage>
        <taxon>Eukaryota</taxon>
        <taxon>Fungi</taxon>
        <taxon>Dikarya</taxon>
        <taxon>Ascomycota</taxon>
        <taxon>Pezizomycotina</taxon>
        <taxon>Sordariomycetes</taxon>
        <taxon>Sordariomycetidae</taxon>
        <taxon>Sordariales</taxon>
        <taxon>Podosporaceae</taxon>
        <taxon>Podospora</taxon>
    </lineage>
</organism>
<name>A0AAE0X2S3_9PEZI</name>
<reference evidence="1" key="1">
    <citation type="journal article" date="2023" name="Mol. Phylogenet. Evol.">
        <title>Genome-scale phylogeny and comparative genomics of the fungal order Sordariales.</title>
        <authorList>
            <person name="Hensen N."/>
            <person name="Bonometti L."/>
            <person name="Westerberg I."/>
            <person name="Brannstrom I.O."/>
            <person name="Guillou S."/>
            <person name="Cros-Aarteil S."/>
            <person name="Calhoun S."/>
            <person name="Haridas S."/>
            <person name="Kuo A."/>
            <person name="Mondo S."/>
            <person name="Pangilinan J."/>
            <person name="Riley R."/>
            <person name="LaButti K."/>
            <person name="Andreopoulos B."/>
            <person name="Lipzen A."/>
            <person name="Chen C."/>
            <person name="Yan M."/>
            <person name="Daum C."/>
            <person name="Ng V."/>
            <person name="Clum A."/>
            <person name="Steindorff A."/>
            <person name="Ohm R.A."/>
            <person name="Martin F."/>
            <person name="Silar P."/>
            <person name="Natvig D.O."/>
            <person name="Lalanne C."/>
            <person name="Gautier V."/>
            <person name="Ament-Velasquez S.L."/>
            <person name="Kruys A."/>
            <person name="Hutchinson M.I."/>
            <person name="Powell A.J."/>
            <person name="Barry K."/>
            <person name="Miller A.N."/>
            <person name="Grigoriev I.V."/>
            <person name="Debuchy R."/>
            <person name="Gladieux P."/>
            <person name="Hiltunen Thoren M."/>
            <person name="Johannesson H."/>
        </authorList>
    </citation>
    <scope>NUCLEOTIDE SEQUENCE</scope>
    <source>
        <strain evidence="1">CBS 314.62</strain>
    </source>
</reference>
<evidence type="ECO:0000313" key="1">
    <source>
        <dbReference type="EMBL" id="KAK3683432.1"/>
    </source>
</evidence>
<evidence type="ECO:0000313" key="2">
    <source>
        <dbReference type="Proteomes" id="UP001270362"/>
    </source>
</evidence>
<proteinExistence type="predicted"/>
<protein>
    <submittedName>
        <fullName evidence="1">Uncharacterized protein</fullName>
    </submittedName>
</protein>